<proteinExistence type="predicted"/>
<feature type="compositionally biased region" description="Polar residues" evidence="2">
    <location>
        <begin position="2277"/>
        <end position="2297"/>
    </location>
</feature>
<protein>
    <submittedName>
        <fullName evidence="3">Uncharacterized protein</fullName>
    </submittedName>
</protein>
<feature type="coiled-coil region" evidence="1">
    <location>
        <begin position="894"/>
        <end position="1041"/>
    </location>
</feature>
<feature type="coiled-coil region" evidence="1">
    <location>
        <begin position="1942"/>
        <end position="2232"/>
    </location>
</feature>
<keyword evidence="1" id="KW-0175">Coiled coil</keyword>
<evidence type="ECO:0000313" key="3">
    <source>
        <dbReference type="EMBL" id="VEN41748.1"/>
    </source>
</evidence>
<evidence type="ECO:0000256" key="1">
    <source>
        <dbReference type="SAM" id="Coils"/>
    </source>
</evidence>
<keyword evidence="4" id="KW-1185">Reference proteome</keyword>
<organism evidence="3 4">
    <name type="scientific">Callosobruchus maculatus</name>
    <name type="common">Southern cowpea weevil</name>
    <name type="synonym">Pulse bruchid</name>
    <dbReference type="NCBI Taxonomy" id="64391"/>
    <lineage>
        <taxon>Eukaryota</taxon>
        <taxon>Metazoa</taxon>
        <taxon>Ecdysozoa</taxon>
        <taxon>Arthropoda</taxon>
        <taxon>Hexapoda</taxon>
        <taxon>Insecta</taxon>
        <taxon>Pterygota</taxon>
        <taxon>Neoptera</taxon>
        <taxon>Endopterygota</taxon>
        <taxon>Coleoptera</taxon>
        <taxon>Polyphaga</taxon>
        <taxon>Cucujiformia</taxon>
        <taxon>Chrysomeloidea</taxon>
        <taxon>Chrysomelidae</taxon>
        <taxon>Bruchinae</taxon>
        <taxon>Bruchini</taxon>
        <taxon>Callosobruchus</taxon>
    </lineage>
</organism>
<feature type="region of interest" description="Disordered" evidence="2">
    <location>
        <begin position="2424"/>
        <end position="2517"/>
    </location>
</feature>
<gene>
    <name evidence="3" type="ORF">CALMAC_LOCUS5473</name>
</gene>
<dbReference type="Gene3D" id="1.10.287.1490">
    <property type="match status" value="2"/>
</dbReference>
<dbReference type="EMBL" id="CAACVG010006790">
    <property type="protein sequence ID" value="VEN41748.1"/>
    <property type="molecule type" value="Genomic_DNA"/>
</dbReference>
<evidence type="ECO:0000256" key="2">
    <source>
        <dbReference type="SAM" id="MobiDB-lite"/>
    </source>
</evidence>
<evidence type="ECO:0000313" key="4">
    <source>
        <dbReference type="Proteomes" id="UP000410492"/>
    </source>
</evidence>
<feature type="coiled-coil region" evidence="1">
    <location>
        <begin position="392"/>
        <end position="447"/>
    </location>
</feature>
<dbReference type="PANTHER" id="PTHR43977">
    <property type="entry name" value="STRUCTURAL MAINTENANCE OF CHROMOSOMES PROTEIN 3"/>
    <property type="match status" value="1"/>
</dbReference>
<dbReference type="OrthoDB" id="2436455at2759"/>
<feature type="coiled-coil region" evidence="1">
    <location>
        <begin position="1066"/>
        <end position="1301"/>
    </location>
</feature>
<reference evidence="3 4" key="1">
    <citation type="submission" date="2019-01" db="EMBL/GenBank/DDBJ databases">
        <authorList>
            <person name="Sayadi A."/>
        </authorList>
    </citation>
    <scope>NUCLEOTIDE SEQUENCE [LARGE SCALE GENOMIC DNA]</scope>
</reference>
<feature type="coiled-coil region" evidence="1">
    <location>
        <begin position="806"/>
        <end position="865"/>
    </location>
</feature>
<feature type="coiled-coil region" evidence="1">
    <location>
        <begin position="1422"/>
        <end position="1498"/>
    </location>
</feature>
<feature type="coiled-coil region" evidence="1">
    <location>
        <begin position="1591"/>
        <end position="1833"/>
    </location>
</feature>
<dbReference type="Proteomes" id="UP000410492">
    <property type="component" value="Unassembled WGS sequence"/>
</dbReference>
<feature type="compositionally biased region" description="Basic and acidic residues" evidence="2">
    <location>
        <begin position="2425"/>
        <end position="2435"/>
    </location>
</feature>
<feature type="compositionally biased region" description="Polar residues" evidence="2">
    <location>
        <begin position="2497"/>
        <end position="2508"/>
    </location>
</feature>
<name>A0A653C2H6_CALMS</name>
<feature type="coiled-coil region" evidence="1">
    <location>
        <begin position="476"/>
        <end position="759"/>
    </location>
</feature>
<feature type="compositionally biased region" description="Basic and acidic residues" evidence="2">
    <location>
        <begin position="2464"/>
        <end position="2473"/>
    </location>
</feature>
<accession>A0A653C2H6</accession>
<feature type="region of interest" description="Disordered" evidence="2">
    <location>
        <begin position="2256"/>
        <end position="2298"/>
    </location>
</feature>
<feature type="coiled-coil region" evidence="1">
    <location>
        <begin position="185"/>
        <end position="351"/>
    </location>
</feature>
<sequence length="2517" mass="293129">MNNFWERTLVDWVNCLKLHKPILKLDDLRDGVFFTELQKVIKIPEGMNTDILTCIFHIFKKHYPKLTIYEKMNVHLTDLKSDELNILTSMLMHYTCIHDRQDVLTSPLCHSLKPQTQTCIKFFLEKIQECPSLTDDDLMKIIQQCTAKMMEPPSCSNFIASSGDDSKESPLYGILKTPMSKRIKIFEKDKEISQLKATLEVAQEEKDDLEEDLKKHIERNKKLEKQLDQKNVELSRLKSEIVALENRTPPHFRDIDTVETERILKTQIDSLEKIIERCNIENEELQDERDAERARAKLFESQCKAWMEKFVDTEKKLMTLTEHSEEQESKLNNLKRHCEELEELLQEYKPKNSQEESFVEESFQLAPTRKRRSATYCTSNEDLAHSVVDLQLKEKEKENEEIRSALNTTVRKMEDSLKEILNCRKEIEALTTENGSLKDQLHELTTEYNTTINKMKDATMENDKFRCEIENLGIVNGNLKGQVEQLMVKYAELEKEKEVVQRKLEEYIQICDDAQKKLDEITNENSACRSQIETLTIKSGQLNDQVVELLAENTDMNNRKETMERELEAYVQTCRILEDNLANLKSEKEQLSEEKVQILQDLVDSVTQLKLIKAELENITKSKELLEVELQNALCKCGDLESNILNITEDKETMQKTNSQLQEQNISLESKIEQIMQCKHDLELEVEKNEVVLVKNNEIIEEMKQEVHFLEEQKQALMFENAELNTSKNKINDTLNIFCESYRRELSFLKDENTNLHRQTISAFERISTSLQTLYKNSGQLLLERNETDLKLKIEIEDKVEALSNLEKIKNYNNDLSKQLDETNQVNYALNQQLQEQICNFEKIFEELKQIRSKMAEKIRDYEKKDADKSQQMASLINEKEKAHSESCKLLSELGEVENELKHVSENYDIIMKERDSLRQEICDISADKDSLEVKLQETALELKNIISQAMEETCKIEKTLKELEYKLEDSVNEKANLSNELDILKEELKETTEKSNETCKLLEDDISYLKIERNKIIIENEQLSRALKEQRESFECLSNESTEKYTQLLAEKELLAHDLSEIRAINEEEIKLSSLKEDLVKFEQKTIELTNSLDIKIDELRRCTSERDVLKSEVTTLQLNLQNALSEHEELSVKHKDEIMSLNAKLEAKMGEFQECCRNKEELSKQLIEISTQKDKVVCELRDLKEEIQTANNENQEISDKFKNDILEWNEKLIVKDNEYQSCLIEKEQLSQKVSELSKQKYCLESQINDLKLGLENLASEKQNLKDELEHEIDLLKIDLHTKEVEYQHMMEEKDRLADQVLMISSQKVLLDSELSTLKLDLQTILSESKENTNKFEILQKKLKNELETLNAEKCSLLKELTTLKNDFAVKLQKTIDEKLIIKKEVGILRHLHLKLADEVKQFIDETRKIDVLKKLIQSMLQKHSEACNTLNDSLEKLQRENEQLSMENKKLSEELENEKTLMCDLNQDRDGLRKNIELVKLESLKLQQRLYNLERELELVASENDQVKKGQLADSESFGKQKLLLEEKIRTILLENTELKKNKDIVMDELQNYINFCKKYKEDITDLKAQNYQAVNQMNFALKDMTEVLRKLVIEANNLASDKKELTNELNKVMQEKCRLERIIEEINSENATIIHELEGVIHDKNMELKNYENVLEQKSAELKAVCVETQEATLKNAELNKELQDATEKITFLEDDLKKERLEISERKDRMQQEKADLMKNFEDVLIQKNKLNEELQEAMSLNEDLKNDLQSVIEAKNEEFVEFTQKLEDTEKQCSELKKQKEMLEKEMQVYIDSCNNLVKQVEVLKDEKQQLLKDSEAHLQEIKSLESMALLNKEQTEDIVREKSELGEKLRKIESEKSDLLTSYEAVTAEKEGVTNKLMHASNKIQEISDKLGLTSKGQTSVQIIGELYCQNIFENLGAVSSKLDVMLKERDVFDVVDKLSEEKEDLVQTLEITMSDLRKTLSEKTNLAESLDKVTKELEKLSVEKHNLCEELEMQRRELAKVKKERNDILQSQAAVLKETESNIRLAHESAVDIKNDLSRRIELLEKEKQNVKKHLEADLQKIREAYSKVVSTNSKLELETVNLRRRIEEKNEQLTDYTQIKDAYEKLLEENNKLMTEVDTLKYKRSRDREEFVNIVKKERTDAIGQENRKIREIKNEYEKKLEKMKERMLNLYKEEVNKEMQKVKDGHDESTFLQRTVEDLRQSLAEAEERVQLLETELDMFKIKEAQMQKVTFSSRDSIRSAKDLHLDSMRPSGSLQSLGRESKVMPAPNSTQMSRKVKSVSTMQSVSDRGTRCIQERKITTLPRSRVDIEETVTVSRRTSIGVERVGHNLEMEDEEDDFNNKYLADLKAGRCAITYGSGSNANRLSELAWRNSLVPPHLKSSYPAETQFISPGHFKEDDIKTGNIELDDSLCKLLPGEKPRQKKDFGTTSYKKPGPPTPSKNGGRLSLQGNEVQPLRDHNERTPKKVTTPSRIKALFMGKTSSKENSDSQNVTPGTSRRLSIFRKQKQ</sequence>